<comment type="caution">
    <text evidence="4">The sequence shown here is derived from an EMBL/GenBank/DDBJ whole genome shotgun (WGS) entry which is preliminary data.</text>
</comment>
<gene>
    <name evidence="4" type="ORF">FBEOM_6378</name>
</gene>
<evidence type="ECO:0000313" key="5">
    <source>
        <dbReference type="Proteomes" id="UP000730481"/>
    </source>
</evidence>
<dbReference type="InterPro" id="IPR036770">
    <property type="entry name" value="Ankyrin_rpt-contain_sf"/>
</dbReference>
<dbReference type="SMART" id="SM00248">
    <property type="entry name" value="ANK"/>
    <property type="match status" value="8"/>
</dbReference>
<organism evidence="4 5">
    <name type="scientific">Fusarium beomiforme</name>
    <dbReference type="NCBI Taxonomy" id="44412"/>
    <lineage>
        <taxon>Eukaryota</taxon>
        <taxon>Fungi</taxon>
        <taxon>Dikarya</taxon>
        <taxon>Ascomycota</taxon>
        <taxon>Pezizomycotina</taxon>
        <taxon>Sordariomycetes</taxon>
        <taxon>Hypocreomycetidae</taxon>
        <taxon>Hypocreales</taxon>
        <taxon>Nectriaceae</taxon>
        <taxon>Fusarium</taxon>
        <taxon>Fusarium burgessii species complex</taxon>
    </lineage>
</organism>
<reference evidence="4" key="1">
    <citation type="journal article" date="2017" name="Mycologia">
        <title>Fusarium algeriense, sp. nov., a novel toxigenic crown rot pathogen of durum wheat from Algeria is nested in the Fusarium burgessii species complex.</title>
        <authorList>
            <person name="Laraba I."/>
            <person name="Keddad A."/>
            <person name="Boureghda H."/>
            <person name="Abdallah N."/>
            <person name="Vaughan M.M."/>
            <person name="Proctor R.H."/>
            <person name="Busman M."/>
            <person name="O'Donnell K."/>
        </authorList>
    </citation>
    <scope>NUCLEOTIDE SEQUENCE</scope>
    <source>
        <strain evidence="4">NRRL 25174</strain>
    </source>
</reference>
<evidence type="ECO:0000256" key="2">
    <source>
        <dbReference type="ARBA" id="ARBA00023043"/>
    </source>
</evidence>
<dbReference type="PANTHER" id="PTHR24198:SF165">
    <property type="entry name" value="ANKYRIN REPEAT-CONTAINING PROTEIN-RELATED"/>
    <property type="match status" value="1"/>
</dbReference>
<protein>
    <submittedName>
        <fullName evidence="4">Ankyrin</fullName>
    </submittedName>
</protein>
<evidence type="ECO:0000313" key="4">
    <source>
        <dbReference type="EMBL" id="KAF4339728.1"/>
    </source>
</evidence>
<dbReference type="InterPro" id="IPR002110">
    <property type="entry name" value="Ankyrin_rpt"/>
</dbReference>
<sequence>MREEVGYKNITIIDSDGTTLYEKLFYSLRTAIIERNDTVALEKYLQKAPSAVKRGHALGAYYDPFIVAARHGSLDALKILLDHYSNFMRPTGRTDLDGRYPRVLNTAAQFGQLETVELLLDHQLLKVDIHADYNRFTPILSAADGSDVKDNFGKKKEALIKSLLHRGAHTPDAKYVWDYYLDPITRESKKRSIPSMTVLSLAAELAGADLFKRLIENGADPHVKLREDTEFRVRVDITIISMTSRFAHIDALKILLDCASNIVLLEQDPRKVSETVMKENVRRIITTIGLLWDCHPELINSQDVYGNTPLHYAANHYGNYGLKYTPIFKLLCDRGANPRLRNKKRKTALHELCCPAGGLPIDAAAIGILRDHGANITDIDDDGNTPLHLAVKSLENLDAIAFLLDHSADVGVKNLKQNIPLHEAANGIF</sequence>
<keyword evidence="2 3" id="KW-0040">ANK repeat</keyword>
<evidence type="ECO:0000256" key="1">
    <source>
        <dbReference type="ARBA" id="ARBA00022737"/>
    </source>
</evidence>
<accession>A0A9P5AJS4</accession>
<dbReference type="EMBL" id="PVQB02000268">
    <property type="protein sequence ID" value="KAF4339728.1"/>
    <property type="molecule type" value="Genomic_DNA"/>
</dbReference>
<dbReference type="OrthoDB" id="823504at2759"/>
<dbReference type="SUPFAM" id="SSF48403">
    <property type="entry name" value="Ankyrin repeat"/>
    <property type="match status" value="1"/>
</dbReference>
<feature type="repeat" description="ANK" evidence="3">
    <location>
        <begin position="305"/>
        <end position="343"/>
    </location>
</feature>
<keyword evidence="1" id="KW-0677">Repeat</keyword>
<feature type="repeat" description="ANK" evidence="3">
    <location>
        <begin position="382"/>
        <end position="415"/>
    </location>
</feature>
<dbReference type="PANTHER" id="PTHR24198">
    <property type="entry name" value="ANKYRIN REPEAT AND PROTEIN KINASE DOMAIN-CONTAINING PROTEIN"/>
    <property type="match status" value="1"/>
</dbReference>
<reference evidence="4" key="2">
    <citation type="submission" date="2020-02" db="EMBL/GenBank/DDBJ databases">
        <title>Identification and distribution of gene clusters putatively required for synthesis of sphingolipid metabolism inhibitors in phylogenetically diverse species of the filamentous fungus Fusarium.</title>
        <authorList>
            <person name="Kim H.-S."/>
            <person name="Busman M."/>
            <person name="Brown D.W."/>
            <person name="Divon H."/>
            <person name="Uhlig S."/>
            <person name="Proctor R.H."/>
        </authorList>
    </citation>
    <scope>NUCLEOTIDE SEQUENCE</scope>
    <source>
        <strain evidence="4">NRRL 25174</strain>
    </source>
</reference>
<dbReference type="Pfam" id="PF12796">
    <property type="entry name" value="Ank_2"/>
    <property type="match status" value="2"/>
</dbReference>
<dbReference type="PROSITE" id="PS50297">
    <property type="entry name" value="ANK_REP_REGION"/>
    <property type="match status" value="1"/>
</dbReference>
<dbReference type="Proteomes" id="UP000730481">
    <property type="component" value="Unassembled WGS sequence"/>
</dbReference>
<keyword evidence="5" id="KW-1185">Reference proteome</keyword>
<name>A0A9P5AJS4_9HYPO</name>
<dbReference type="Gene3D" id="1.25.40.20">
    <property type="entry name" value="Ankyrin repeat-containing domain"/>
    <property type="match status" value="3"/>
</dbReference>
<evidence type="ECO:0000256" key="3">
    <source>
        <dbReference type="PROSITE-ProRule" id="PRU00023"/>
    </source>
</evidence>
<proteinExistence type="predicted"/>
<dbReference type="PROSITE" id="PS50088">
    <property type="entry name" value="ANK_REPEAT"/>
    <property type="match status" value="2"/>
</dbReference>
<dbReference type="AlphaFoldDB" id="A0A9P5AJS4"/>